<organism evidence="3 4">
    <name type="scientific">Pseudorhodoplanes sinuspersici</name>
    <dbReference type="NCBI Taxonomy" id="1235591"/>
    <lineage>
        <taxon>Bacteria</taxon>
        <taxon>Pseudomonadati</taxon>
        <taxon>Pseudomonadota</taxon>
        <taxon>Alphaproteobacteria</taxon>
        <taxon>Hyphomicrobiales</taxon>
        <taxon>Pseudorhodoplanes</taxon>
    </lineage>
</organism>
<dbReference type="AlphaFoldDB" id="A0A1W6ZXU7"/>
<dbReference type="InterPro" id="IPR006315">
    <property type="entry name" value="OM_autotransptr_brl_dom"/>
</dbReference>
<accession>A0A1W6ZXU7</accession>
<dbReference type="InterPro" id="IPR005546">
    <property type="entry name" value="Autotransporte_beta"/>
</dbReference>
<dbReference type="SUPFAM" id="SSF103515">
    <property type="entry name" value="Autotransporter"/>
    <property type="match status" value="1"/>
</dbReference>
<dbReference type="STRING" id="1235591.CAK95_26420"/>
<evidence type="ECO:0000313" key="3">
    <source>
        <dbReference type="EMBL" id="ARQ02239.1"/>
    </source>
</evidence>
<dbReference type="NCBIfam" id="TIGR01414">
    <property type="entry name" value="autotrans_barl"/>
    <property type="match status" value="1"/>
</dbReference>
<evidence type="ECO:0000259" key="2">
    <source>
        <dbReference type="PROSITE" id="PS51208"/>
    </source>
</evidence>
<keyword evidence="4" id="KW-1185">Reference proteome</keyword>
<dbReference type="SMART" id="SM00869">
    <property type="entry name" value="Autotransporter"/>
    <property type="match status" value="1"/>
</dbReference>
<dbReference type="Proteomes" id="UP000194137">
    <property type="component" value="Chromosome"/>
</dbReference>
<proteinExistence type="predicted"/>
<evidence type="ECO:0000313" key="4">
    <source>
        <dbReference type="Proteomes" id="UP000194137"/>
    </source>
</evidence>
<dbReference type="Gene3D" id="2.40.128.130">
    <property type="entry name" value="Autotransporter beta-domain"/>
    <property type="match status" value="1"/>
</dbReference>
<sequence>MAGTTGRETPSGPQGPAGRPSSMGKTGMCQTGRQTKVVPNGSSLRQSRLGRRRPGLVSSWCHFRVIRRSYRSAAYRGTKQTDWGVVSVMGNLMCGVSRIALVACLVSSSGSLPVLAADFTVVSGTTDNTAKSITGTETGLVEAGAVLSVTSTAISWAGPSAAPGVTIDNFGTIQSGNRALDTANSNTPRNLTLNNHAGALITSFDDVFRLNASIGNGAVTINNDGRLSSDTGQVFDFASNTSATGRVEINNNAGGVIQALGNDAIRTGLGTVEINNSGLIDATASASRAINLNTGNLDNVVSFQVFNKAGGVIQSLDDAIRITGSSGLATTAGTFLLDNAGTIQTLGVGSGQALDWRDLNSASATVHIINRATGLITAADNDAVRPGQNAVIENAGRIIAYGQTLSSSAGGVRFSGDAIDFGVNSGTIYNYAGGLISGAKSGTSSDVGGDITVYNYAGATIIGRNGAGVGSGSNATVVNYGTITGAIDNISTRSDGDGIDIDFEGHITNYGLIQGTGARGGDAGNRRNNSEGIAFGGGTVLNYGTISGAGAGIVANNDSNPDNSRSGVAATTLTNYASGLIVGQSSYAIRFENKTGTAIDNDTIVNYGTIIGNGSIPNPNDTVYLMDGVTVDTASAGTLNGVTYTGTGSTRFIRGDGSAIQMGEGQDVLTNHGTIIGNTGRAINLEGGNDTLNIMAGSKIVGLVDGGEATDTLNYNKVGLTEKKRAALQAGQTVNIAGTLYTSFETVNGAARSFASFANTQAGQQVGNIIDNGSTKHGASYETVALLDRVATSSDIGAALNQLSPTAYQAFGRIAIDTAFQTTHLLNQRLDSVRRDGLGFTATGLDVVTAMFDRDNGGIAQAFASAGPNSSAHAAFASLNRKGDDTPAILKAPERRFAGDNEWGLFISGNALFARQGATQNSPSSKYTTAVVTAGIDRLVAPDLIVGFLAGFGRTNADLDLLGSTSKITSVMLGAYGTYFRDSGFLNAAFVYGHNSYDSTRIAVGTPNVSSNTGNQFAAQASVGTDLRWGALVVTPEAGLQYTAVQVGAFTETGAAALSIGKEDVDSLRSSLGVRLRQDWRGGWGAFQPELRAAWQHEFLDDQQKISASFADAALPGSFETVTAGIGRDFGIVGAGFSASIGQQSSVSFNYDYKFGGDDFHAHLIAGRFRYVF</sequence>
<dbReference type="Pfam" id="PF03797">
    <property type="entry name" value="Autotransporter"/>
    <property type="match status" value="1"/>
</dbReference>
<name>A0A1W6ZXU7_9HYPH</name>
<gene>
    <name evidence="3" type="ORF">CAK95_26420</name>
</gene>
<dbReference type="GO" id="GO:0019867">
    <property type="term" value="C:outer membrane"/>
    <property type="evidence" value="ECO:0007669"/>
    <property type="project" value="InterPro"/>
</dbReference>
<protein>
    <recommendedName>
        <fullName evidence="2">Autotransporter domain-containing protein</fullName>
    </recommendedName>
</protein>
<reference evidence="3 4" key="1">
    <citation type="submission" date="2017-05" db="EMBL/GenBank/DDBJ databases">
        <title>Full genome sequence of Pseudorhodoplanes sinuspersici.</title>
        <authorList>
            <person name="Dastgheib S.M.M."/>
            <person name="Shavandi M."/>
            <person name="Tirandaz H."/>
        </authorList>
    </citation>
    <scope>NUCLEOTIDE SEQUENCE [LARGE SCALE GENOMIC DNA]</scope>
    <source>
        <strain evidence="3 4">RIPI110</strain>
    </source>
</reference>
<evidence type="ECO:0000256" key="1">
    <source>
        <dbReference type="SAM" id="MobiDB-lite"/>
    </source>
</evidence>
<feature type="compositionally biased region" description="Polar residues" evidence="1">
    <location>
        <begin position="1"/>
        <end position="12"/>
    </location>
</feature>
<dbReference type="InterPro" id="IPR036709">
    <property type="entry name" value="Autotransporte_beta_dom_sf"/>
</dbReference>
<feature type="region of interest" description="Disordered" evidence="1">
    <location>
        <begin position="1"/>
        <end position="50"/>
    </location>
</feature>
<feature type="domain" description="Autotransporter" evidence="2">
    <location>
        <begin position="898"/>
        <end position="1173"/>
    </location>
</feature>
<dbReference type="PROSITE" id="PS51208">
    <property type="entry name" value="AUTOTRANSPORTER"/>
    <property type="match status" value="1"/>
</dbReference>
<dbReference type="KEGG" id="psin:CAK95_26420"/>
<dbReference type="EMBL" id="CP021112">
    <property type="protein sequence ID" value="ARQ02239.1"/>
    <property type="molecule type" value="Genomic_DNA"/>
</dbReference>